<feature type="domain" description="Solute-binding protein family 5" evidence="2">
    <location>
        <begin position="21"/>
        <end position="117"/>
    </location>
</feature>
<evidence type="ECO:0000259" key="2">
    <source>
        <dbReference type="Pfam" id="PF00496"/>
    </source>
</evidence>
<comment type="caution">
    <text evidence="3">The sequence shown here is derived from an EMBL/GenBank/DDBJ whole genome shotgun (WGS) entry which is preliminary data.</text>
</comment>
<keyword evidence="4" id="KW-1185">Reference proteome</keyword>
<name>A0ABR5NDS0_BRECH</name>
<evidence type="ECO:0000313" key="3">
    <source>
        <dbReference type="EMBL" id="KQL49714.1"/>
    </source>
</evidence>
<sequence>MESSTLFGGALLFLFSGFHVYKSLSSTRAWRRNSVGLGPWKFESWKTGEGVTYVRNEAFQWREPYYENQGPPRADKLVIKKISDSQLRMSALESGAIYVATEVPVKEVKNYRNNPKSSEHDNWFQ</sequence>
<feature type="transmembrane region" description="Helical" evidence="1">
    <location>
        <begin position="6"/>
        <end position="24"/>
    </location>
</feature>
<proteinExistence type="predicted"/>
<dbReference type="InterPro" id="IPR000914">
    <property type="entry name" value="SBP_5_dom"/>
</dbReference>
<protein>
    <recommendedName>
        <fullName evidence="2">Solute-binding protein family 5 domain-containing protein</fullName>
    </recommendedName>
</protein>
<reference evidence="3 4" key="1">
    <citation type="submission" date="2015-09" db="EMBL/GenBank/DDBJ databases">
        <title>Genome sequencing project for genomic taxonomy and phylogenomics of Bacillus-like bacteria.</title>
        <authorList>
            <person name="Liu B."/>
            <person name="Wang J."/>
            <person name="Zhu Y."/>
            <person name="Liu G."/>
            <person name="Chen Q."/>
            <person name="Chen Z."/>
            <person name="Lan J."/>
            <person name="Che J."/>
            <person name="Ge C."/>
            <person name="Shi H."/>
            <person name="Pan Z."/>
            <person name="Liu X."/>
        </authorList>
    </citation>
    <scope>NUCLEOTIDE SEQUENCE [LARGE SCALE GENOMIC DNA]</scope>
    <source>
        <strain evidence="3 4">DSM 8552</strain>
    </source>
</reference>
<accession>A0ABR5NDS0</accession>
<keyword evidence="1" id="KW-1133">Transmembrane helix</keyword>
<evidence type="ECO:0000313" key="4">
    <source>
        <dbReference type="Proteomes" id="UP000051063"/>
    </source>
</evidence>
<keyword evidence="1" id="KW-0472">Membrane</keyword>
<keyword evidence="1" id="KW-0812">Transmembrane</keyword>
<evidence type="ECO:0000256" key="1">
    <source>
        <dbReference type="SAM" id="Phobius"/>
    </source>
</evidence>
<dbReference type="Proteomes" id="UP000051063">
    <property type="component" value="Unassembled WGS sequence"/>
</dbReference>
<dbReference type="EMBL" id="LJJB01000007">
    <property type="protein sequence ID" value="KQL49714.1"/>
    <property type="molecule type" value="Genomic_DNA"/>
</dbReference>
<dbReference type="SUPFAM" id="SSF53850">
    <property type="entry name" value="Periplasmic binding protein-like II"/>
    <property type="match status" value="1"/>
</dbReference>
<gene>
    <name evidence="3" type="ORF">AN963_08325</name>
</gene>
<dbReference type="Pfam" id="PF00496">
    <property type="entry name" value="SBP_bac_5"/>
    <property type="match status" value="1"/>
</dbReference>
<dbReference type="Gene3D" id="3.40.190.10">
    <property type="entry name" value="Periplasmic binding protein-like II"/>
    <property type="match status" value="1"/>
</dbReference>
<organism evidence="3 4">
    <name type="scientific">Brevibacillus choshinensis</name>
    <dbReference type="NCBI Taxonomy" id="54911"/>
    <lineage>
        <taxon>Bacteria</taxon>
        <taxon>Bacillati</taxon>
        <taxon>Bacillota</taxon>
        <taxon>Bacilli</taxon>
        <taxon>Bacillales</taxon>
        <taxon>Paenibacillaceae</taxon>
        <taxon>Brevibacillus</taxon>
    </lineage>
</organism>